<dbReference type="AlphaFoldDB" id="A0A1C1CFY8"/>
<dbReference type="EMBL" id="LGRB01000013">
    <property type="protein sequence ID" value="OCT47419.1"/>
    <property type="molecule type" value="Genomic_DNA"/>
</dbReference>
<evidence type="ECO:0000313" key="4">
    <source>
        <dbReference type="Proteomes" id="UP000094526"/>
    </source>
</evidence>
<protein>
    <recommendedName>
        <fullName evidence="2">Ubiquitin 3 binding protein But2 C-terminal domain-containing protein</fullName>
    </recommendedName>
</protein>
<dbReference type="VEuPathDB" id="FungiDB:G647_01959"/>
<dbReference type="OrthoDB" id="4149866at2759"/>
<gene>
    <name evidence="3" type="ORF">CLCR_03646</name>
</gene>
<evidence type="ECO:0000256" key="1">
    <source>
        <dbReference type="SAM" id="MobiDB-lite"/>
    </source>
</evidence>
<organism evidence="3 4">
    <name type="scientific">Cladophialophora carrionii</name>
    <dbReference type="NCBI Taxonomy" id="86049"/>
    <lineage>
        <taxon>Eukaryota</taxon>
        <taxon>Fungi</taxon>
        <taxon>Dikarya</taxon>
        <taxon>Ascomycota</taxon>
        <taxon>Pezizomycotina</taxon>
        <taxon>Eurotiomycetes</taxon>
        <taxon>Chaetothyriomycetidae</taxon>
        <taxon>Chaetothyriales</taxon>
        <taxon>Herpotrichiellaceae</taxon>
        <taxon>Cladophialophora</taxon>
    </lineage>
</organism>
<feature type="region of interest" description="Disordered" evidence="1">
    <location>
        <begin position="209"/>
        <end position="232"/>
    </location>
</feature>
<comment type="caution">
    <text evidence="3">The sequence shown here is derived from an EMBL/GenBank/DDBJ whole genome shotgun (WGS) entry which is preliminary data.</text>
</comment>
<name>A0A1C1CFY8_9EURO</name>
<proteinExistence type="predicted"/>
<dbReference type="Proteomes" id="UP000094526">
    <property type="component" value="Unassembled WGS sequence"/>
</dbReference>
<dbReference type="Pfam" id="PF09792">
    <property type="entry name" value="But2"/>
    <property type="match status" value="1"/>
</dbReference>
<evidence type="ECO:0000313" key="3">
    <source>
        <dbReference type="EMBL" id="OCT47419.1"/>
    </source>
</evidence>
<sequence>MKTSIVAAAAAIAGVATATKGSSGYGGYGSSSKDCPFVPSPGQYIKFADNIQTVSRVDKDKSFLRSSDLYVHTPGDLGTASSFTVPDFAIGANCSINLAVPTSDQVLGDLSQVTFSGNGNLNFTRLLNNLPSSGLTANTLGPEVPAALQKITPGELFTLASLPCPPPGTQLPGIIDSIDTVLILKDSVGPICLSGLFLVIEPVANPPISPPRPTAPSAPAATTSTGGGDHTYSTYSTAATYSSVWHS</sequence>
<accession>A0A1C1CFY8</accession>
<keyword evidence="4" id="KW-1185">Reference proteome</keyword>
<dbReference type="InterPro" id="IPR018620">
    <property type="entry name" value="Ubiquitin3-bd_protein_But2_C"/>
</dbReference>
<reference evidence="4" key="1">
    <citation type="submission" date="2015-07" db="EMBL/GenBank/DDBJ databases">
        <authorList>
            <person name="Teixeira M.M."/>
            <person name="Souza R.C."/>
            <person name="Almeida L.G."/>
            <person name="Vicente V.A."/>
            <person name="de Hoog S."/>
            <person name="Bocca A.L."/>
            <person name="de Almeida S.R."/>
            <person name="Vasconcelos A.T."/>
            <person name="Felipe M.S."/>
        </authorList>
    </citation>
    <scope>NUCLEOTIDE SEQUENCE [LARGE SCALE GENOMIC DNA]</scope>
    <source>
        <strain evidence="4">KSF</strain>
    </source>
</reference>
<feature type="domain" description="Ubiquitin 3 binding protein But2 C-terminal" evidence="2">
    <location>
        <begin position="50"/>
        <end position="173"/>
    </location>
</feature>
<dbReference type="VEuPathDB" id="FungiDB:CLCR_03646"/>
<evidence type="ECO:0000259" key="2">
    <source>
        <dbReference type="Pfam" id="PF09792"/>
    </source>
</evidence>